<feature type="compositionally biased region" description="Polar residues" evidence="1">
    <location>
        <begin position="118"/>
        <end position="127"/>
    </location>
</feature>
<evidence type="ECO:0000313" key="3">
    <source>
        <dbReference type="Proteomes" id="UP000550707"/>
    </source>
</evidence>
<organism evidence="2 3">
    <name type="scientific">Molossus molossus</name>
    <name type="common">Pallas' mastiff bat</name>
    <name type="synonym">Vespertilio molossus</name>
    <dbReference type="NCBI Taxonomy" id="27622"/>
    <lineage>
        <taxon>Eukaryota</taxon>
        <taxon>Metazoa</taxon>
        <taxon>Chordata</taxon>
        <taxon>Craniata</taxon>
        <taxon>Vertebrata</taxon>
        <taxon>Euteleostomi</taxon>
        <taxon>Mammalia</taxon>
        <taxon>Eutheria</taxon>
        <taxon>Laurasiatheria</taxon>
        <taxon>Chiroptera</taxon>
        <taxon>Yangochiroptera</taxon>
        <taxon>Molossidae</taxon>
        <taxon>Molossus</taxon>
    </lineage>
</organism>
<dbReference type="EMBL" id="JACASF010000003">
    <property type="protein sequence ID" value="KAF6490018.1"/>
    <property type="molecule type" value="Genomic_DNA"/>
</dbReference>
<proteinExistence type="predicted"/>
<sequence length="181" mass="19573">MLKRFGTVAEVAGENIRRLSLQRDGDETIRVTGRKESRPGLRDRNPTWSARVDQGLRDTRRALTRQTHALTTLESHSAVGPEVSPLALALVGPLRMLAGRANGLQLPEFTRTAERRSSLASTDTAANRQKRLSSKSQSLSGEGGIFYCVVPPQPVGVSATGGFCPAPSPGSWVLVSWSPER</sequence>
<name>A0A7J8J056_MOLMO</name>
<reference evidence="2 3" key="1">
    <citation type="journal article" date="2020" name="Nature">
        <title>Six reference-quality genomes reveal evolution of bat adaptations.</title>
        <authorList>
            <person name="Jebb D."/>
            <person name="Huang Z."/>
            <person name="Pippel M."/>
            <person name="Hughes G.M."/>
            <person name="Lavrichenko K."/>
            <person name="Devanna P."/>
            <person name="Winkler S."/>
            <person name="Jermiin L.S."/>
            <person name="Skirmuntt E.C."/>
            <person name="Katzourakis A."/>
            <person name="Burkitt-Gray L."/>
            <person name="Ray D.A."/>
            <person name="Sullivan K.A.M."/>
            <person name="Roscito J.G."/>
            <person name="Kirilenko B.M."/>
            <person name="Davalos L.M."/>
            <person name="Corthals A.P."/>
            <person name="Power M.L."/>
            <person name="Jones G."/>
            <person name="Ransome R.D."/>
            <person name="Dechmann D.K.N."/>
            <person name="Locatelli A.G."/>
            <person name="Puechmaille S.J."/>
            <person name="Fedrigo O."/>
            <person name="Jarvis E.D."/>
            <person name="Hiller M."/>
            <person name="Vernes S.C."/>
            <person name="Myers E.W."/>
            <person name="Teeling E.C."/>
        </authorList>
    </citation>
    <scope>NUCLEOTIDE SEQUENCE [LARGE SCALE GENOMIC DNA]</scope>
    <source>
        <strain evidence="2">MMolMol1</strain>
        <tissue evidence="2">Muscle</tissue>
    </source>
</reference>
<gene>
    <name evidence="2" type="ORF">HJG59_010392</name>
</gene>
<evidence type="ECO:0000256" key="1">
    <source>
        <dbReference type="SAM" id="MobiDB-lite"/>
    </source>
</evidence>
<comment type="caution">
    <text evidence="2">The sequence shown here is derived from an EMBL/GenBank/DDBJ whole genome shotgun (WGS) entry which is preliminary data.</text>
</comment>
<dbReference type="AlphaFoldDB" id="A0A7J8J056"/>
<feature type="region of interest" description="Disordered" evidence="1">
    <location>
        <begin position="112"/>
        <end position="139"/>
    </location>
</feature>
<dbReference type="Proteomes" id="UP000550707">
    <property type="component" value="Unassembled WGS sequence"/>
</dbReference>
<keyword evidence="3" id="KW-1185">Reference proteome</keyword>
<evidence type="ECO:0000313" key="2">
    <source>
        <dbReference type="EMBL" id="KAF6490018.1"/>
    </source>
</evidence>
<protein>
    <submittedName>
        <fullName evidence="2">Uncharacterized protein</fullName>
    </submittedName>
</protein>
<dbReference type="InParanoid" id="A0A7J8J056"/>
<accession>A0A7J8J056</accession>